<protein>
    <submittedName>
        <fullName evidence="4">Glycosyl transferase</fullName>
    </submittedName>
</protein>
<accession>A0ABN6E6B8</accession>
<dbReference type="PANTHER" id="PTHR46401:SF2">
    <property type="entry name" value="GLYCOSYLTRANSFERASE WBBK-RELATED"/>
    <property type="match status" value="1"/>
</dbReference>
<proteinExistence type="predicted"/>
<dbReference type="EMBL" id="AP024480">
    <property type="protein sequence ID" value="BCS80993.1"/>
    <property type="molecule type" value="Genomic_DNA"/>
</dbReference>
<name>A0ABN6E6B8_9FIRM</name>
<dbReference type="CDD" id="cd03809">
    <property type="entry name" value="GT4_MtfB-like"/>
    <property type="match status" value="1"/>
</dbReference>
<feature type="domain" description="Glycosyl transferase family 1" evidence="2">
    <location>
        <begin position="211"/>
        <end position="365"/>
    </location>
</feature>
<dbReference type="InterPro" id="IPR001296">
    <property type="entry name" value="Glyco_trans_1"/>
</dbReference>
<evidence type="ECO:0000259" key="2">
    <source>
        <dbReference type="Pfam" id="PF00534"/>
    </source>
</evidence>
<keyword evidence="5" id="KW-1185">Reference proteome</keyword>
<evidence type="ECO:0000313" key="4">
    <source>
        <dbReference type="EMBL" id="BCS80993.1"/>
    </source>
</evidence>
<organism evidence="4 5">
    <name type="scientific">Caldicellulosiruptor diazotrophicus</name>
    <dbReference type="NCBI Taxonomy" id="2806205"/>
    <lineage>
        <taxon>Bacteria</taxon>
        <taxon>Bacillati</taxon>
        <taxon>Bacillota</taxon>
        <taxon>Bacillota incertae sedis</taxon>
        <taxon>Caldicellulosiruptorales</taxon>
        <taxon>Caldicellulosiruptoraceae</taxon>
        <taxon>Caldicellulosiruptor</taxon>
    </lineage>
</organism>
<evidence type="ECO:0000313" key="5">
    <source>
        <dbReference type="Proteomes" id="UP000663623"/>
    </source>
</evidence>
<dbReference type="Pfam" id="PF00534">
    <property type="entry name" value="Glycos_transf_1"/>
    <property type="match status" value="1"/>
</dbReference>
<dbReference type="Pfam" id="PF13439">
    <property type="entry name" value="Glyco_transf_4"/>
    <property type="match status" value="1"/>
</dbReference>
<dbReference type="SUPFAM" id="SSF53756">
    <property type="entry name" value="UDP-Glycosyltransferase/glycogen phosphorylase"/>
    <property type="match status" value="1"/>
</dbReference>
<evidence type="ECO:0000256" key="1">
    <source>
        <dbReference type="ARBA" id="ARBA00022679"/>
    </source>
</evidence>
<reference evidence="4 5" key="1">
    <citation type="submission" date="2021-02" db="EMBL/GenBank/DDBJ databases">
        <title>Nitrogen-fixing ability and nitrogen fixation related genes of thermophilic fermentative bacteria in the genus Caldicellulosiruptor.</title>
        <authorList>
            <person name="Chen Y."/>
            <person name="Nishihara A."/>
            <person name="Haruta S."/>
        </authorList>
    </citation>
    <scope>NUCLEOTIDE SEQUENCE [LARGE SCALE GENOMIC DNA]</scope>
    <source>
        <strain evidence="4 5">YA01</strain>
    </source>
</reference>
<dbReference type="Proteomes" id="UP000663623">
    <property type="component" value="Chromosome"/>
</dbReference>
<dbReference type="PANTHER" id="PTHR46401">
    <property type="entry name" value="GLYCOSYLTRANSFERASE WBBK-RELATED"/>
    <property type="match status" value="1"/>
</dbReference>
<sequence>MRILISYNKIDQIENEKIMKIGIDGRAAKWYRGSGIGTYTYQLLNYIKKLDKENEYLIIWPDSCETEFVLAQNININLLPQQLDKFWEEIMIKEIILQNDIDIYHVPQNGIGLPLSKKCSYIITLHDIIPFRLPETVGPGYLRIFRDVVPKITKITDCIITVSEFSKKDICEYFDIHPSKVFVTYLAAEDIYKPLPEDEVKTFLLQKFNIDFPYILYVGGFSPRKNLKRLVKAYSLIREKIKHIHLVIPGKFSRSYEEIKNLVENLKLTSHVHFLSYVDVEFMPYIYNGALLFVYPSLYEGFGLPPLEAMACKVPTIASNTTCLPEVLKDAVLYVDPYSEEDIAQKILLVLENVELRNQLAQKGYLLSKSYSWEKTVMNTIKIYQQIFSLKY</sequence>
<feature type="domain" description="Glycosyltransferase subfamily 4-like N-terminal" evidence="3">
    <location>
        <begin position="34"/>
        <end position="185"/>
    </location>
</feature>
<keyword evidence="1 4" id="KW-0808">Transferase</keyword>
<evidence type="ECO:0000259" key="3">
    <source>
        <dbReference type="Pfam" id="PF13439"/>
    </source>
</evidence>
<gene>
    <name evidence="4" type="ORF">CaldiYA01_09530</name>
</gene>
<dbReference type="GO" id="GO:0016740">
    <property type="term" value="F:transferase activity"/>
    <property type="evidence" value="ECO:0007669"/>
    <property type="project" value="UniProtKB-KW"/>
</dbReference>
<dbReference type="InterPro" id="IPR028098">
    <property type="entry name" value="Glyco_trans_4-like_N"/>
</dbReference>
<dbReference type="Gene3D" id="3.40.50.2000">
    <property type="entry name" value="Glycogen Phosphorylase B"/>
    <property type="match status" value="2"/>
</dbReference>